<evidence type="ECO:0000256" key="4">
    <source>
        <dbReference type="ARBA" id="ARBA00023136"/>
    </source>
</evidence>
<keyword evidence="2 5" id="KW-0812">Transmembrane</keyword>
<keyword evidence="4 5" id="KW-0472">Membrane</keyword>
<dbReference type="Pfam" id="PF04932">
    <property type="entry name" value="Wzy_C"/>
    <property type="match status" value="1"/>
</dbReference>
<comment type="caution">
    <text evidence="7">The sequence shown here is derived from an EMBL/GenBank/DDBJ whole genome shotgun (WGS) entry which is preliminary data.</text>
</comment>
<evidence type="ECO:0000259" key="6">
    <source>
        <dbReference type="Pfam" id="PF04932"/>
    </source>
</evidence>
<sequence length="382" mass="42812">MFFCFCGTLFFVPVATSPAVIMSVFALVFWVFSGKVILERHKWLGQKWLVPVALFVLLNFVGLLYTNNIATGLYFVEKTHYWLLACAAATLYMNAGRADKLMKYYVAGVTFTSTLFVLQNLGIAPMRPPYSVGLHNKWAHISFSLLDTFGILVLSYYFYIAESRKGKYITGGLILINFIALAILSSDSGHLAFILLSPILAYNIVGRKNLKVVALVSFLFVAALFLSPVTQSRFQQIFDQTDTYIEGEVYTQVGMRYYMWSGAAKLYMENPVIGLGTGGYQDAMEKFRPSAKVPNPIQPHNSFLYMAVSFGIPGIIVILWLFYAILKKGWDKRFTLLGFCTIAYALVLIIGSLTDTQILQVHTGTLFAIFMGLPLGFEQEAR</sequence>
<protein>
    <recommendedName>
        <fullName evidence="6">O-antigen ligase-related domain-containing protein</fullName>
    </recommendedName>
</protein>
<feature type="transmembrane region" description="Helical" evidence="5">
    <location>
        <begin position="79"/>
        <end position="95"/>
    </location>
</feature>
<dbReference type="EMBL" id="LAZR01019087">
    <property type="protein sequence ID" value="KKL93834.1"/>
    <property type="molecule type" value="Genomic_DNA"/>
</dbReference>
<dbReference type="PANTHER" id="PTHR37422">
    <property type="entry name" value="TEICHURONIC ACID BIOSYNTHESIS PROTEIN TUAE"/>
    <property type="match status" value="1"/>
</dbReference>
<accession>A0A0F9G516</accession>
<evidence type="ECO:0000256" key="1">
    <source>
        <dbReference type="ARBA" id="ARBA00004141"/>
    </source>
</evidence>
<feature type="transmembrane region" description="Helical" evidence="5">
    <location>
        <begin position="104"/>
        <end position="126"/>
    </location>
</feature>
<keyword evidence="3 5" id="KW-1133">Transmembrane helix</keyword>
<feature type="transmembrane region" description="Helical" evidence="5">
    <location>
        <begin position="359"/>
        <end position="377"/>
    </location>
</feature>
<reference evidence="7" key="1">
    <citation type="journal article" date="2015" name="Nature">
        <title>Complex archaea that bridge the gap between prokaryotes and eukaryotes.</title>
        <authorList>
            <person name="Spang A."/>
            <person name="Saw J.H."/>
            <person name="Jorgensen S.L."/>
            <person name="Zaremba-Niedzwiedzka K."/>
            <person name="Martijn J."/>
            <person name="Lind A.E."/>
            <person name="van Eijk R."/>
            <person name="Schleper C."/>
            <person name="Guy L."/>
            <person name="Ettema T.J."/>
        </authorList>
    </citation>
    <scope>NUCLEOTIDE SEQUENCE</scope>
</reference>
<evidence type="ECO:0000256" key="5">
    <source>
        <dbReference type="SAM" id="Phobius"/>
    </source>
</evidence>
<dbReference type="InterPro" id="IPR007016">
    <property type="entry name" value="O-antigen_ligase-rel_domated"/>
</dbReference>
<organism evidence="7">
    <name type="scientific">marine sediment metagenome</name>
    <dbReference type="NCBI Taxonomy" id="412755"/>
    <lineage>
        <taxon>unclassified sequences</taxon>
        <taxon>metagenomes</taxon>
        <taxon>ecological metagenomes</taxon>
    </lineage>
</organism>
<evidence type="ECO:0000256" key="3">
    <source>
        <dbReference type="ARBA" id="ARBA00022989"/>
    </source>
</evidence>
<evidence type="ECO:0000313" key="7">
    <source>
        <dbReference type="EMBL" id="KKL93834.1"/>
    </source>
</evidence>
<feature type="transmembrane region" description="Helical" evidence="5">
    <location>
        <begin position="212"/>
        <end position="230"/>
    </location>
</feature>
<name>A0A0F9G516_9ZZZZ</name>
<feature type="domain" description="O-antigen ligase-related" evidence="6">
    <location>
        <begin position="174"/>
        <end position="319"/>
    </location>
</feature>
<dbReference type="AlphaFoldDB" id="A0A0F9G516"/>
<gene>
    <name evidence="7" type="ORF">LCGC14_1870740</name>
</gene>
<comment type="subcellular location">
    <subcellularLocation>
        <location evidence="1">Membrane</location>
        <topology evidence="1">Multi-pass membrane protein</topology>
    </subcellularLocation>
</comment>
<dbReference type="PANTHER" id="PTHR37422:SF13">
    <property type="entry name" value="LIPOPOLYSACCHARIDE BIOSYNTHESIS PROTEIN PA4999-RELATED"/>
    <property type="match status" value="1"/>
</dbReference>
<feature type="transmembrane region" description="Helical" evidence="5">
    <location>
        <begin position="189"/>
        <end position="205"/>
    </location>
</feature>
<dbReference type="GO" id="GO:0016020">
    <property type="term" value="C:membrane"/>
    <property type="evidence" value="ECO:0007669"/>
    <property type="project" value="UniProtKB-SubCell"/>
</dbReference>
<proteinExistence type="predicted"/>
<feature type="transmembrane region" description="Helical" evidence="5">
    <location>
        <begin position="49"/>
        <end position="67"/>
    </location>
</feature>
<dbReference type="InterPro" id="IPR051533">
    <property type="entry name" value="WaaL-like"/>
</dbReference>
<feature type="transmembrane region" description="Helical" evidence="5">
    <location>
        <begin position="166"/>
        <end position="183"/>
    </location>
</feature>
<feature type="transmembrane region" description="Helical" evidence="5">
    <location>
        <begin position="334"/>
        <end position="353"/>
    </location>
</feature>
<feature type="transmembrane region" description="Helical" evidence="5">
    <location>
        <begin position="19"/>
        <end position="37"/>
    </location>
</feature>
<feature type="transmembrane region" description="Helical" evidence="5">
    <location>
        <begin position="138"/>
        <end position="159"/>
    </location>
</feature>
<evidence type="ECO:0000256" key="2">
    <source>
        <dbReference type="ARBA" id="ARBA00022692"/>
    </source>
</evidence>
<feature type="transmembrane region" description="Helical" evidence="5">
    <location>
        <begin position="303"/>
        <end position="322"/>
    </location>
</feature>